<comment type="caution">
    <text evidence="1">The sequence shown here is derived from an EMBL/GenBank/DDBJ whole genome shotgun (WGS) entry which is preliminary data.</text>
</comment>
<keyword evidence="2" id="KW-1185">Reference proteome</keyword>
<accession>A0A840VQL4</accession>
<evidence type="ECO:0000313" key="1">
    <source>
        <dbReference type="EMBL" id="MBB5373891.1"/>
    </source>
</evidence>
<name>A0A840VQL4_9PROT</name>
<gene>
    <name evidence="1" type="ORF">HNP71_002158</name>
</gene>
<reference evidence="1 2" key="1">
    <citation type="submission" date="2020-08" db="EMBL/GenBank/DDBJ databases">
        <title>Genomic Encyclopedia of Type Strains, Phase IV (KMG-IV): sequencing the most valuable type-strain genomes for metagenomic binning, comparative biology and taxonomic classification.</title>
        <authorList>
            <person name="Goeker M."/>
        </authorList>
    </citation>
    <scope>NUCLEOTIDE SEQUENCE [LARGE SCALE GENOMIC DNA]</scope>
    <source>
        <strain evidence="1 2">DSM 27026</strain>
    </source>
</reference>
<dbReference type="AlphaFoldDB" id="A0A840VQL4"/>
<organism evidence="1 2">
    <name type="scientific">Acidocella aromatica</name>
    <dbReference type="NCBI Taxonomy" id="1303579"/>
    <lineage>
        <taxon>Bacteria</taxon>
        <taxon>Pseudomonadati</taxon>
        <taxon>Pseudomonadota</taxon>
        <taxon>Alphaproteobacteria</taxon>
        <taxon>Acetobacterales</taxon>
        <taxon>Acidocellaceae</taxon>
        <taxon>Acidocella</taxon>
    </lineage>
</organism>
<sequence length="55" mass="5976">MPANMLKIEAELRNAVIDRLIAASLRDGKPAREATLERWRALGQSAARNGDSATV</sequence>
<dbReference type="EMBL" id="JACHFJ010000010">
    <property type="protein sequence ID" value="MBB5373891.1"/>
    <property type="molecule type" value="Genomic_DNA"/>
</dbReference>
<evidence type="ECO:0000313" key="2">
    <source>
        <dbReference type="Proteomes" id="UP000553706"/>
    </source>
</evidence>
<dbReference type="Proteomes" id="UP000553706">
    <property type="component" value="Unassembled WGS sequence"/>
</dbReference>
<dbReference type="RefSeq" id="WP_183266906.1">
    <property type="nucleotide sequence ID" value="NZ_JACHFJ010000010.1"/>
</dbReference>
<protein>
    <submittedName>
        <fullName evidence="1">Uncharacterized protein</fullName>
    </submittedName>
</protein>
<proteinExistence type="predicted"/>